<dbReference type="PROSITE" id="PS50082">
    <property type="entry name" value="WD_REPEATS_2"/>
    <property type="match status" value="1"/>
</dbReference>
<keyword evidence="4 8" id="KW-0853">WD repeat</keyword>
<feature type="region of interest" description="Disordered" evidence="9">
    <location>
        <begin position="1219"/>
        <end position="1249"/>
    </location>
</feature>
<dbReference type="PANTHER" id="PTHR44215">
    <property type="entry name" value="WD REPEAT-CONTAINING PROTEIN 75"/>
    <property type="match status" value="1"/>
</dbReference>
<keyword evidence="5" id="KW-0677">Repeat</keyword>
<evidence type="ECO:0000313" key="10">
    <source>
        <dbReference type="EMBL" id="MDI1490359.1"/>
    </source>
</evidence>
<feature type="compositionally biased region" description="Basic and acidic residues" evidence="9">
    <location>
        <begin position="58"/>
        <end position="104"/>
    </location>
</feature>
<keyword evidence="3" id="KW-0698">rRNA processing</keyword>
<dbReference type="GO" id="GO:0006364">
    <property type="term" value="P:rRNA processing"/>
    <property type="evidence" value="ECO:0007669"/>
    <property type="project" value="UniProtKB-KW"/>
</dbReference>
<dbReference type="GO" id="GO:2000234">
    <property type="term" value="P:positive regulation of rRNA processing"/>
    <property type="evidence" value="ECO:0007669"/>
    <property type="project" value="TreeGrafter"/>
</dbReference>
<name>A0AA43QRH0_9LECA</name>
<reference evidence="10" key="1">
    <citation type="journal article" date="2023" name="Genome Biol. Evol.">
        <title>First Whole Genome Sequence and Flow Cytometry Genome Size Data for the Lichen-Forming Fungus Ramalina farinacea (Ascomycota).</title>
        <authorList>
            <person name="Llewellyn T."/>
            <person name="Mian S."/>
            <person name="Hill R."/>
            <person name="Leitch I.J."/>
            <person name="Gaya E."/>
        </authorList>
    </citation>
    <scope>NUCLEOTIDE SEQUENCE</scope>
    <source>
        <strain evidence="10">LIQ254RAFAR</strain>
    </source>
</reference>
<feature type="region of interest" description="Disordered" evidence="9">
    <location>
        <begin position="246"/>
        <end position="397"/>
    </location>
</feature>
<keyword evidence="7" id="KW-0539">Nucleus</keyword>
<evidence type="ECO:0000256" key="4">
    <source>
        <dbReference type="ARBA" id="ARBA00022574"/>
    </source>
</evidence>
<evidence type="ECO:0000256" key="2">
    <source>
        <dbReference type="ARBA" id="ARBA00022517"/>
    </source>
</evidence>
<gene>
    <name evidence="10" type="primary">NAN1</name>
    <name evidence="10" type="ORF">OHK93_001559</name>
</gene>
<keyword evidence="2" id="KW-0690">Ribosome biogenesis</keyword>
<accession>A0AA43QRH0</accession>
<dbReference type="GO" id="GO:0045943">
    <property type="term" value="P:positive regulation of transcription by RNA polymerase I"/>
    <property type="evidence" value="ECO:0007669"/>
    <property type="project" value="InterPro"/>
</dbReference>
<feature type="compositionally biased region" description="Basic residues" evidence="9">
    <location>
        <begin position="367"/>
        <end position="380"/>
    </location>
</feature>
<comment type="subcellular location">
    <subcellularLocation>
        <location evidence="1">Nucleus</location>
        <location evidence="1">Nucleolus</location>
    </subcellularLocation>
</comment>
<feature type="compositionally biased region" description="Polar residues" evidence="9">
    <location>
        <begin position="265"/>
        <end position="276"/>
    </location>
</feature>
<proteinExistence type="predicted"/>
<feature type="compositionally biased region" description="Basic residues" evidence="9">
    <location>
        <begin position="105"/>
        <end position="118"/>
    </location>
</feature>
<dbReference type="InterPro" id="IPR036322">
    <property type="entry name" value="WD40_repeat_dom_sf"/>
</dbReference>
<feature type="repeat" description="WD" evidence="8">
    <location>
        <begin position="676"/>
        <end position="717"/>
    </location>
</feature>
<dbReference type="InterPro" id="IPR001680">
    <property type="entry name" value="WD40_rpt"/>
</dbReference>
<dbReference type="SMART" id="SM00320">
    <property type="entry name" value="WD40"/>
    <property type="match status" value="3"/>
</dbReference>
<evidence type="ECO:0000256" key="6">
    <source>
        <dbReference type="ARBA" id="ARBA00023163"/>
    </source>
</evidence>
<dbReference type="GO" id="GO:0032040">
    <property type="term" value="C:small-subunit processome"/>
    <property type="evidence" value="ECO:0007669"/>
    <property type="project" value="InterPro"/>
</dbReference>
<dbReference type="PROSITE" id="PS50294">
    <property type="entry name" value="WD_REPEATS_REGION"/>
    <property type="match status" value="1"/>
</dbReference>
<feature type="region of interest" description="Disordered" evidence="9">
    <location>
        <begin position="1"/>
        <end position="207"/>
    </location>
</feature>
<dbReference type="PANTHER" id="PTHR44215:SF1">
    <property type="entry name" value="WD REPEAT-CONTAINING PROTEIN 75"/>
    <property type="match status" value="1"/>
</dbReference>
<evidence type="ECO:0000313" key="11">
    <source>
        <dbReference type="Proteomes" id="UP001161017"/>
    </source>
</evidence>
<dbReference type="Pfam" id="PF23869">
    <property type="entry name" value="Beta-prop_WDR75_1st"/>
    <property type="match status" value="1"/>
</dbReference>
<sequence>MAKRKRYAQSGEGVDGANHKRAKVENSAPDAGVIDPAGGEGPKKTGGKEQKALVQASRKHDNARRALKHEAKEKEQSREKIEVPVQNENDKSDGHGQAEGNERKSHSRKRKNERRARKRAEEREQSGPKVEVPAQNKKDDNDRSDGHEQVERNEEKASLPGPRKDKNERRALKHQAKEEGQSEEKARVPTQKKERMEPAHQGEVFQKPHPEEVALMDGELPDAPASQKVKAKLKKSHGSYWKAQRLAQRARAAAGDTITKRDSSDQNYAQETQSTPVKGKKHKRDKARKQDGKAITVTESGQEPALKDVSEVMERLGGYEVQQPSSKKTKSKSSRNKNLSSLEAEEVRPVESEVMEPSGGHNIQQHSSKKKSKSGKKSKVKSSDMREVEGSVESEGALEQAVAASYPEWNVARSTGGQMLDADPIFSKDEEYMLISYPTYVSVYATPTSLPVGTIRIKKGERIAATCLSPFDPKRVYIISKSGFIELWDWSDSEQIESWKLSHNSTFLRLNKRGESNEQVLAYIIHDKPVCQLCAYDLTNIGRVPQDATRPLFTHEAAITSLDVLDDGKQIVMTSGSQVILGTCQDPHPTDLQSLTYDWHIVTCPDWIASIDVRVRPVSRDRKGQQKKQGPFQSIDLALGCLRGSIHLYDDLQHKLYQQQNSAHKGQTQDIVSRQLHWHRNAVLAVKWSADGKYVISGGQETVLVIWQLDTGRKDMLPHLGAPIENLVISPQGSSYAVRLADNSAMILSTAEMRPTFSVAGIQMPTMDASSNLLPALPTVDNAHARPEPISKSPSPASVCPSRPGQLLIAVPPHCASRSSTIMSGNASYLQIIDLNSSQQLSRQAIVRTKVTDLNMGPEGNLIEEPDVKHIATSHDGQWLATADEWAPPARDIEPLTFDSEKTHEEQVFRQEVHLKFWSWNQGKEIWELVARIDNPHSSSSGSAYESGRVIAMISDPSDVGFVEFGVDGCLNSWRPVTRRRHGTQVKGKDGVALTNWRCSFSIFIVNLNDAGTTSTRPAAKLAYSPDGSVIALSLQTEAAAPVYLVDGFDGSIRSVQTGLYSPPLLGLGIIDRYLIIVAYDLLVWDLVNDEEHYRVNLELLDLPHSTLTTHSHLAINLHDKTFALITPAQGHRAKGRSELKSDIAIFDPFQEKPLFIETLPHATISLQPEVGGRGYHAIDSFAEIRAITPQASLPSPPEETAGLLSQTTHSQGLDQLFGRPSENRLNSLADQPDAMDVGGRNGDEEKRPEVKLEQLQALFNQAPSHELPPVDELFRQVIGLYGRKDGAAVA</sequence>
<evidence type="ECO:0000256" key="7">
    <source>
        <dbReference type="ARBA" id="ARBA00023242"/>
    </source>
</evidence>
<keyword evidence="6" id="KW-0804">Transcription</keyword>
<dbReference type="GO" id="GO:0003723">
    <property type="term" value="F:RNA binding"/>
    <property type="evidence" value="ECO:0007669"/>
    <property type="project" value="InterPro"/>
</dbReference>
<protein>
    <submittedName>
        <fullName evidence="10">NET1-associated nuclear protein 1</fullName>
    </submittedName>
</protein>
<feature type="compositionally biased region" description="Basic and acidic residues" evidence="9">
    <location>
        <begin position="41"/>
        <end position="51"/>
    </location>
</feature>
<evidence type="ECO:0000256" key="9">
    <source>
        <dbReference type="SAM" id="MobiDB-lite"/>
    </source>
</evidence>
<organism evidence="10 11">
    <name type="scientific">Ramalina farinacea</name>
    <dbReference type="NCBI Taxonomy" id="258253"/>
    <lineage>
        <taxon>Eukaryota</taxon>
        <taxon>Fungi</taxon>
        <taxon>Dikarya</taxon>
        <taxon>Ascomycota</taxon>
        <taxon>Pezizomycotina</taxon>
        <taxon>Lecanoromycetes</taxon>
        <taxon>OSLEUM clade</taxon>
        <taxon>Lecanoromycetidae</taxon>
        <taxon>Lecanorales</taxon>
        <taxon>Lecanorineae</taxon>
        <taxon>Ramalinaceae</taxon>
        <taxon>Ramalina</taxon>
    </lineage>
</organism>
<dbReference type="Proteomes" id="UP001161017">
    <property type="component" value="Unassembled WGS sequence"/>
</dbReference>
<keyword evidence="11" id="KW-1185">Reference proteome</keyword>
<dbReference type="EMBL" id="JAPUFD010000011">
    <property type="protein sequence ID" value="MDI1490359.1"/>
    <property type="molecule type" value="Genomic_DNA"/>
</dbReference>
<evidence type="ECO:0000256" key="8">
    <source>
        <dbReference type="PROSITE-ProRule" id="PRU00221"/>
    </source>
</evidence>
<dbReference type="SUPFAM" id="SSF69322">
    <property type="entry name" value="Tricorn protease domain 2"/>
    <property type="match status" value="1"/>
</dbReference>
<evidence type="ECO:0000256" key="1">
    <source>
        <dbReference type="ARBA" id="ARBA00004604"/>
    </source>
</evidence>
<dbReference type="SUPFAM" id="SSF50978">
    <property type="entry name" value="WD40 repeat-like"/>
    <property type="match status" value="1"/>
</dbReference>
<dbReference type="InterPro" id="IPR015943">
    <property type="entry name" value="WD40/YVTN_repeat-like_dom_sf"/>
</dbReference>
<feature type="compositionally biased region" description="Basic residues" evidence="9">
    <location>
        <begin position="278"/>
        <end position="287"/>
    </location>
</feature>
<dbReference type="InterPro" id="IPR053826">
    <property type="entry name" value="WDR75"/>
</dbReference>
<comment type="caution">
    <text evidence="10">The sequence shown here is derived from an EMBL/GenBank/DDBJ whole genome shotgun (WGS) entry which is preliminary data.</text>
</comment>
<evidence type="ECO:0000256" key="5">
    <source>
        <dbReference type="ARBA" id="ARBA00022737"/>
    </source>
</evidence>
<dbReference type="Gene3D" id="2.130.10.10">
    <property type="entry name" value="YVTN repeat-like/Quinoprotein amine dehydrogenase"/>
    <property type="match status" value="3"/>
</dbReference>
<evidence type="ECO:0000256" key="3">
    <source>
        <dbReference type="ARBA" id="ARBA00022552"/>
    </source>
</evidence>
<feature type="compositionally biased region" description="Basic and acidic residues" evidence="9">
    <location>
        <begin position="305"/>
        <end position="314"/>
    </location>
</feature>
<feature type="compositionally biased region" description="Basic and acidic residues" evidence="9">
    <location>
        <begin position="136"/>
        <end position="207"/>
    </location>
</feature>